<dbReference type="SUPFAM" id="SSF49899">
    <property type="entry name" value="Concanavalin A-like lectins/glucanases"/>
    <property type="match status" value="1"/>
</dbReference>
<dbReference type="InterPro" id="IPR047589">
    <property type="entry name" value="DUF11_rpt"/>
</dbReference>
<dbReference type="InterPro" id="IPR001434">
    <property type="entry name" value="OmcB-like_DUF11"/>
</dbReference>
<reference evidence="3 4" key="1">
    <citation type="submission" date="2024-05" db="EMBL/GenBank/DDBJ databases">
        <authorList>
            <person name="Duchaud E."/>
        </authorList>
    </citation>
    <scope>NUCLEOTIDE SEQUENCE [LARGE SCALE GENOMIC DNA]</scope>
    <source>
        <strain evidence="3">Ena-SAMPLE-TAB-13-05-2024-13:56:06:370-140308</strain>
    </source>
</reference>
<protein>
    <submittedName>
        <fullName evidence="3">DUF11 domain-containing protein</fullName>
    </submittedName>
</protein>
<dbReference type="Gene3D" id="2.60.120.200">
    <property type="match status" value="1"/>
</dbReference>
<dbReference type="NCBIfam" id="TIGR01451">
    <property type="entry name" value="B_ant_repeat"/>
    <property type="match status" value="1"/>
</dbReference>
<proteinExistence type="predicted"/>
<dbReference type="PANTHER" id="PTHR34819:SF3">
    <property type="entry name" value="CELL SURFACE PROTEIN"/>
    <property type="match status" value="1"/>
</dbReference>
<dbReference type="Gene3D" id="2.60.40.3080">
    <property type="match status" value="1"/>
</dbReference>
<dbReference type="InterPro" id="IPR058515">
    <property type="entry name" value="DUF8202"/>
</dbReference>
<gene>
    <name evidence="3" type="ORF">T190423A01A_10255</name>
</gene>
<dbReference type="Proteomes" id="UP001497527">
    <property type="component" value="Unassembled WGS sequence"/>
</dbReference>
<organism evidence="3 4">
    <name type="scientific">Tenacibaculum polynesiense</name>
    <dbReference type="NCBI Taxonomy" id="3137857"/>
    <lineage>
        <taxon>Bacteria</taxon>
        <taxon>Pseudomonadati</taxon>
        <taxon>Bacteroidota</taxon>
        <taxon>Flavobacteriia</taxon>
        <taxon>Flavobacteriales</taxon>
        <taxon>Flavobacteriaceae</taxon>
        <taxon>Tenacibaculum</taxon>
    </lineage>
</organism>
<evidence type="ECO:0000313" key="4">
    <source>
        <dbReference type="Proteomes" id="UP001497527"/>
    </source>
</evidence>
<dbReference type="Pfam" id="PF26628">
    <property type="entry name" value="DUF8202"/>
    <property type="match status" value="1"/>
</dbReference>
<evidence type="ECO:0000259" key="1">
    <source>
        <dbReference type="Pfam" id="PF01345"/>
    </source>
</evidence>
<dbReference type="InterPro" id="IPR051172">
    <property type="entry name" value="Chlamydia_OmcB"/>
</dbReference>
<dbReference type="InterPro" id="IPR013320">
    <property type="entry name" value="ConA-like_dom_sf"/>
</dbReference>
<dbReference type="EMBL" id="CAXJIO010000010">
    <property type="protein sequence ID" value="CAL2101692.1"/>
    <property type="molecule type" value="Genomic_DNA"/>
</dbReference>
<feature type="domain" description="DUF8202" evidence="2">
    <location>
        <begin position="269"/>
        <end position="433"/>
    </location>
</feature>
<evidence type="ECO:0000313" key="3">
    <source>
        <dbReference type="EMBL" id="CAL2101692.1"/>
    </source>
</evidence>
<dbReference type="Pfam" id="PF01345">
    <property type="entry name" value="DUF11"/>
    <property type="match status" value="1"/>
</dbReference>
<sequence length="561" mass="61020">MFFIEYGCPFCQYHMNLYFRTKAREMKGKHLSVLFTLLFPIYFLGAQTGPGGVGTVGSGTNLVLWLRPQSTGNTGSLWVDSSGRGFDFGDGNGAVLNTADINGYNSYSFNGSSNYFEKSFESVLNPNTFSVFSATNVTSSGGYKAVVSNRDDPSGTPTRGFILYSRPGSNRWDFWTGRDTGPWQTTGNSISTSGSWAVQNLFYQNTASNNKRLFINNTLNQTSSHSMTLNTIRPFRVGAGRNENLTPNYYFNGRIGEIIMFDILLNDAERTIINNYLSAKYNFTLTSNDLYNEDTSTGDFDHKVAGIGQASDGSNHTDSQGTGIIRINTPSNLNNNEYLFWGEDQINSDYTFSTVAPANKRYRVNTKWRVSETGDVGTVTFSVNEADLDLSGVPTGVFKLLRSTVSDFSSVIEEYDLNLSGGVYSATVSFNDNDYFTLEMVPTVDLKLTKTVNTPIPKVGDVVVFTLSLSNAGPQDATGVVVRDLLPSGFTYDSGSSSITTGTYDDATGDWDLSGITITAGAPAITIQIGATITSAGVLLNTSQIISIDQEDIDSEPNNGN</sequence>
<dbReference type="PANTHER" id="PTHR34819">
    <property type="entry name" value="LARGE CYSTEINE-RICH PERIPLASMIC PROTEIN OMCB"/>
    <property type="match status" value="1"/>
</dbReference>
<evidence type="ECO:0000259" key="2">
    <source>
        <dbReference type="Pfam" id="PF26628"/>
    </source>
</evidence>
<feature type="domain" description="DUF11" evidence="1">
    <location>
        <begin position="445"/>
        <end position="559"/>
    </location>
</feature>
<name>A0ABM9P7Z5_9FLAO</name>
<accession>A0ABM9P7Z5</accession>
<keyword evidence="4" id="KW-1185">Reference proteome</keyword>
<comment type="caution">
    <text evidence="3">The sequence shown here is derived from an EMBL/GenBank/DDBJ whole genome shotgun (WGS) entry which is preliminary data.</text>
</comment>